<dbReference type="EMBL" id="MU275891">
    <property type="protein sequence ID" value="KAI0048151.1"/>
    <property type="molecule type" value="Genomic_DNA"/>
</dbReference>
<reference evidence="1" key="1">
    <citation type="submission" date="2021-02" db="EMBL/GenBank/DDBJ databases">
        <authorList>
            <consortium name="DOE Joint Genome Institute"/>
            <person name="Ahrendt S."/>
            <person name="Looney B.P."/>
            <person name="Miyauchi S."/>
            <person name="Morin E."/>
            <person name="Drula E."/>
            <person name="Courty P.E."/>
            <person name="Chicoki N."/>
            <person name="Fauchery L."/>
            <person name="Kohler A."/>
            <person name="Kuo A."/>
            <person name="Labutti K."/>
            <person name="Pangilinan J."/>
            <person name="Lipzen A."/>
            <person name="Riley R."/>
            <person name="Andreopoulos W."/>
            <person name="He G."/>
            <person name="Johnson J."/>
            <person name="Barry K.W."/>
            <person name="Grigoriev I.V."/>
            <person name="Nagy L."/>
            <person name="Hibbett D."/>
            <person name="Henrissat B."/>
            <person name="Matheny P.B."/>
            <person name="Labbe J."/>
            <person name="Martin F."/>
        </authorList>
    </citation>
    <scope>NUCLEOTIDE SEQUENCE</scope>
    <source>
        <strain evidence="1">FP105234-sp</strain>
    </source>
</reference>
<evidence type="ECO:0000313" key="2">
    <source>
        <dbReference type="Proteomes" id="UP000814033"/>
    </source>
</evidence>
<keyword evidence="2" id="KW-1185">Reference proteome</keyword>
<name>A0ACB8RX22_9AGAM</name>
<organism evidence="1 2">
    <name type="scientific">Auriscalpium vulgare</name>
    <dbReference type="NCBI Taxonomy" id="40419"/>
    <lineage>
        <taxon>Eukaryota</taxon>
        <taxon>Fungi</taxon>
        <taxon>Dikarya</taxon>
        <taxon>Basidiomycota</taxon>
        <taxon>Agaricomycotina</taxon>
        <taxon>Agaricomycetes</taxon>
        <taxon>Russulales</taxon>
        <taxon>Auriscalpiaceae</taxon>
        <taxon>Auriscalpium</taxon>
    </lineage>
</organism>
<sequence length="132" mass="12998">MFARISTIFLFALIGFAAVVSAIPGGSPPPPTKTVTVTATGPTTTVPASVCGGGSLECCNSVQAASSNAAGLLLGLLGVVLQDLSVLVGITCSPITVIGVSGTNCDQQTVCCDNNNFSGLIAIGCTPINIAL</sequence>
<protein>
    <submittedName>
        <fullName evidence="1">Fungal hydrophobin</fullName>
    </submittedName>
</protein>
<dbReference type="Proteomes" id="UP000814033">
    <property type="component" value="Unassembled WGS sequence"/>
</dbReference>
<gene>
    <name evidence="1" type="ORF">FA95DRAFT_1491410</name>
</gene>
<reference evidence="1" key="2">
    <citation type="journal article" date="2022" name="New Phytol.">
        <title>Evolutionary transition to the ectomycorrhizal habit in the genomes of a hyperdiverse lineage of mushroom-forming fungi.</title>
        <authorList>
            <person name="Looney B."/>
            <person name="Miyauchi S."/>
            <person name="Morin E."/>
            <person name="Drula E."/>
            <person name="Courty P.E."/>
            <person name="Kohler A."/>
            <person name="Kuo A."/>
            <person name="LaButti K."/>
            <person name="Pangilinan J."/>
            <person name="Lipzen A."/>
            <person name="Riley R."/>
            <person name="Andreopoulos W."/>
            <person name="He G."/>
            <person name="Johnson J."/>
            <person name="Nolan M."/>
            <person name="Tritt A."/>
            <person name="Barry K.W."/>
            <person name="Grigoriev I.V."/>
            <person name="Nagy L.G."/>
            <person name="Hibbett D."/>
            <person name="Henrissat B."/>
            <person name="Matheny P.B."/>
            <person name="Labbe J."/>
            <person name="Martin F.M."/>
        </authorList>
    </citation>
    <scope>NUCLEOTIDE SEQUENCE</scope>
    <source>
        <strain evidence="1">FP105234-sp</strain>
    </source>
</reference>
<comment type="caution">
    <text evidence="1">The sequence shown here is derived from an EMBL/GenBank/DDBJ whole genome shotgun (WGS) entry which is preliminary data.</text>
</comment>
<accession>A0ACB8RX22</accession>
<evidence type="ECO:0000313" key="1">
    <source>
        <dbReference type="EMBL" id="KAI0048151.1"/>
    </source>
</evidence>
<proteinExistence type="predicted"/>